<evidence type="ECO:0000256" key="10">
    <source>
        <dbReference type="ARBA" id="ARBA00023157"/>
    </source>
</evidence>
<proteinExistence type="inferred from homology"/>
<evidence type="ECO:0000313" key="18">
    <source>
        <dbReference type="EMBL" id="KAK3399175.1"/>
    </source>
</evidence>
<keyword evidence="19" id="KW-1185">Reference proteome</keyword>
<keyword evidence="4" id="KW-0479">Metal-binding</keyword>
<dbReference type="PANTHER" id="PTHR33353">
    <property type="entry name" value="PUTATIVE (AFU_ORTHOLOGUE AFUA_1G12560)-RELATED"/>
    <property type="match status" value="1"/>
</dbReference>
<evidence type="ECO:0000256" key="2">
    <source>
        <dbReference type="ARBA" id="ARBA00004613"/>
    </source>
</evidence>
<keyword evidence="6" id="KW-0136">Cellulose degradation</keyword>
<evidence type="ECO:0000256" key="14">
    <source>
        <dbReference type="ARBA" id="ARBA00045077"/>
    </source>
</evidence>
<keyword evidence="8" id="KW-0186">Copper</keyword>
<dbReference type="GO" id="GO:0004497">
    <property type="term" value="F:monooxygenase activity"/>
    <property type="evidence" value="ECO:0007669"/>
    <property type="project" value="UniProtKB-KW"/>
</dbReference>
<keyword evidence="3" id="KW-0964">Secreted</keyword>
<evidence type="ECO:0000256" key="9">
    <source>
        <dbReference type="ARBA" id="ARBA00023033"/>
    </source>
</evidence>
<reference evidence="18" key="1">
    <citation type="journal article" date="2023" name="Mol. Phylogenet. Evol.">
        <title>Genome-scale phylogeny and comparative genomics of the fungal order Sordariales.</title>
        <authorList>
            <person name="Hensen N."/>
            <person name="Bonometti L."/>
            <person name="Westerberg I."/>
            <person name="Brannstrom I.O."/>
            <person name="Guillou S."/>
            <person name="Cros-Aarteil S."/>
            <person name="Calhoun S."/>
            <person name="Haridas S."/>
            <person name="Kuo A."/>
            <person name="Mondo S."/>
            <person name="Pangilinan J."/>
            <person name="Riley R."/>
            <person name="LaButti K."/>
            <person name="Andreopoulos B."/>
            <person name="Lipzen A."/>
            <person name="Chen C."/>
            <person name="Yan M."/>
            <person name="Daum C."/>
            <person name="Ng V."/>
            <person name="Clum A."/>
            <person name="Steindorff A."/>
            <person name="Ohm R.A."/>
            <person name="Martin F."/>
            <person name="Silar P."/>
            <person name="Natvig D.O."/>
            <person name="Lalanne C."/>
            <person name="Gautier V."/>
            <person name="Ament-Velasquez S.L."/>
            <person name="Kruys A."/>
            <person name="Hutchinson M.I."/>
            <person name="Powell A.J."/>
            <person name="Barry K."/>
            <person name="Miller A.N."/>
            <person name="Grigoriev I.V."/>
            <person name="Debuchy R."/>
            <person name="Gladieux P."/>
            <person name="Hiltunen Thoren M."/>
            <person name="Johannesson H."/>
        </authorList>
    </citation>
    <scope>NUCLEOTIDE SEQUENCE</scope>
    <source>
        <strain evidence="18">FGSC 1904</strain>
    </source>
</reference>
<feature type="domain" description="Auxiliary Activity family 9 catalytic" evidence="17">
    <location>
        <begin position="20"/>
        <end position="250"/>
    </location>
</feature>
<dbReference type="Pfam" id="PF03443">
    <property type="entry name" value="AA9"/>
    <property type="match status" value="1"/>
</dbReference>
<organism evidence="18 19">
    <name type="scientific">Sordaria brevicollis</name>
    <dbReference type="NCBI Taxonomy" id="83679"/>
    <lineage>
        <taxon>Eukaryota</taxon>
        <taxon>Fungi</taxon>
        <taxon>Dikarya</taxon>
        <taxon>Ascomycota</taxon>
        <taxon>Pezizomycotina</taxon>
        <taxon>Sordariomycetes</taxon>
        <taxon>Sordariomycetidae</taxon>
        <taxon>Sordariales</taxon>
        <taxon>Sordariaceae</taxon>
        <taxon>Sordaria</taxon>
    </lineage>
</organism>
<evidence type="ECO:0000256" key="7">
    <source>
        <dbReference type="ARBA" id="ARBA00023002"/>
    </source>
</evidence>
<evidence type="ECO:0000256" key="1">
    <source>
        <dbReference type="ARBA" id="ARBA00001973"/>
    </source>
</evidence>
<evidence type="ECO:0000256" key="4">
    <source>
        <dbReference type="ARBA" id="ARBA00022723"/>
    </source>
</evidence>
<comment type="similarity">
    <text evidence="13">Belongs to the polysaccharide monooxygenase AA9 family.</text>
</comment>
<feature type="signal peptide" evidence="16">
    <location>
        <begin position="1"/>
        <end position="19"/>
    </location>
</feature>
<dbReference type="CDD" id="cd21175">
    <property type="entry name" value="LPMO_AA9"/>
    <property type="match status" value="1"/>
</dbReference>
<name>A0AAE0UCY8_SORBR</name>
<dbReference type="InterPro" id="IPR049892">
    <property type="entry name" value="AA9"/>
</dbReference>
<evidence type="ECO:0000256" key="13">
    <source>
        <dbReference type="ARBA" id="ARBA00044502"/>
    </source>
</evidence>
<keyword evidence="9" id="KW-0503">Monooxygenase</keyword>
<comment type="caution">
    <text evidence="18">The sequence shown here is derived from an EMBL/GenBank/DDBJ whole genome shotgun (WGS) entry which is preliminary data.</text>
</comment>
<dbReference type="PANTHER" id="PTHR33353:SF36">
    <property type="entry name" value="ENDO-BETA-1,4-GLUCANASE D"/>
    <property type="match status" value="1"/>
</dbReference>
<evidence type="ECO:0000256" key="8">
    <source>
        <dbReference type="ARBA" id="ARBA00023008"/>
    </source>
</evidence>
<feature type="chain" id="PRO_5042095583" description="lytic cellulose monooxygenase (C4-dehydrogenating)" evidence="16">
    <location>
        <begin position="20"/>
        <end position="309"/>
    </location>
</feature>
<dbReference type="Gene3D" id="2.70.50.70">
    <property type="match status" value="1"/>
</dbReference>
<keyword evidence="5 16" id="KW-0732">Signal</keyword>
<keyword evidence="18" id="KW-0378">Hydrolase</keyword>
<comment type="catalytic activity">
    <reaction evidence="14">
        <text>[(1-&gt;4)-beta-D-glucosyl]n+m + reduced acceptor + O2 = 4-dehydro-beta-D-glucosyl-[(1-&gt;4)-beta-D-glucosyl]n-1 + [(1-&gt;4)-beta-D-glucosyl]m + acceptor + H2O.</text>
        <dbReference type="EC" id="1.14.99.56"/>
    </reaction>
</comment>
<evidence type="ECO:0000256" key="15">
    <source>
        <dbReference type="ARBA" id="ARBA00047174"/>
    </source>
</evidence>
<comment type="cofactor">
    <cofactor evidence="1">
        <name>Cu(2+)</name>
        <dbReference type="ChEBI" id="CHEBI:29036"/>
    </cofactor>
</comment>
<dbReference type="AlphaFoldDB" id="A0AAE0UCY8"/>
<evidence type="ECO:0000256" key="3">
    <source>
        <dbReference type="ARBA" id="ARBA00022525"/>
    </source>
</evidence>
<evidence type="ECO:0000256" key="5">
    <source>
        <dbReference type="ARBA" id="ARBA00022729"/>
    </source>
</evidence>
<comment type="subcellular location">
    <subcellularLocation>
        <location evidence="2">Secreted</location>
    </subcellularLocation>
</comment>
<dbReference type="GO" id="GO:0030245">
    <property type="term" value="P:cellulose catabolic process"/>
    <property type="evidence" value="ECO:0007669"/>
    <property type="project" value="UniProtKB-KW"/>
</dbReference>
<keyword evidence="11" id="KW-0119">Carbohydrate metabolism</keyword>
<accession>A0AAE0UCY8</accession>
<keyword evidence="7" id="KW-0560">Oxidoreductase</keyword>
<evidence type="ECO:0000256" key="6">
    <source>
        <dbReference type="ARBA" id="ARBA00023001"/>
    </source>
</evidence>
<dbReference type="GO" id="GO:0046872">
    <property type="term" value="F:metal ion binding"/>
    <property type="evidence" value="ECO:0007669"/>
    <property type="project" value="UniProtKB-KW"/>
</dbReference>
<keyword evidence="10" id="KW-1015">Disulfide bond</keyword>
<reference evidence="18" key="2">
    <citation type="submission" date="2023-07" db="EMBL/GenBank/DDBJ databases">
        <authorList>
            <consortium name="Lawrence Berkeley National Laboratory"/>
            <person name="Haridas S."/>
            <person name="Hensen N."/>
            <person name="Bonometti L."/>
            <person name="Westerberg I."/>
            <person name="Brannstrom I.O."/>
            <person name="Guillou S."/>
            <person name="Cros-Aarteil S."/>
            <person name="Calhoun S."/>
            <person name="Kuo A."/>
            <person name="Mondo S."/>
            <person name="Pangilinan J."/>
            <person name="Riley R."/>
            <person name="LaButti K."/>
            <person name="Andreopoulos B."/>
            <person name="Lipzen A."/>
            <person name="Chen C."/>
            <person name="Yanf M."/>
            <person name="Daum C."/>
            <person name="Ng V."/>
            <person name="Clum A."/>
            <person name="Steindorff A."/>
            <person name="Ohm R."/>
            <person name="Martin F."/>
            <person name="Silar P."/>
            <person name="Natvig D."/>
            <person name="Lalanne C."/>
            <person name="Gautier V."/>
            <person name="Ament-velasquez S.L."/>
            <person name="Kruys A."/>
            <person name="Hutchinson M.I."/>
            <person name="Powell A.J."/>
            <person name="Barry K."/>
            <person name="Miller A.N."/>
            <person name="Grigoriev I.V."/>
            <person name="Debuchy R."/>
            <person name="Gladieux P."/>
            <person name="Thoren M.H."/>
            <person name="Johannesson H."/>
        </authorList>
    </citation>
    <scope>NUCLEOTIDE SEQUENCE</scope>
    <source>
        <strain evidence="18">FGSC 1904</strain>
    </source>
</reference>
<gene>
    <name evidence="18" type="ORF">B0T20DRAFT_193287</name>
</gene>
<dbReference type="InterPro" id="IPR005103">
    <property type="entry name" value="AA9_LPMO"/>
</dbReference>
<keyword evidence="12" id="KW-0624">Polysaccharide degradation</keyword>
<dbReference type="EMBL" id="JAUTDP010000005">
    <property type="protein sequence ID" value="KAK3399175.1"/>
    <property type="molecule type" value="Genomic_DNA"/>
</dbReference>
<dbReference type="GO" id="GO:0016787">
    <property type="term" value="F:hydrolase activity"/>
    <property type="evidence" value="ECO:0007669"/>
    <property type="project" value="UniProtKB-KW"/>
</dbReference>
<dbReference type="GO" id="GO:0005576">
    <property type="term" value="C:extracellular region"/>
    <property type="evidence" value="ECO:0007669"/>
    <property type="project" value="UniProtKB-SubCell"/>
</dbReference>
<protein>
    <recommendedName>
        <fullName evidence="15">lytic cellulose monooxygenase (C4-dehydrogenating)</fullName>
        <ecNumber evidence="15">1.14.99.56</ecNumber>
    </recommendedName>
</protein>
<evidence type="ECO:0000313" key="19">
    <source>
        <dbReference type="Proteomes" id="UP001281003"/>
    </source>
</evidence>
<sequence length="309" mass="32798">MAKALRLLAACALFSQTLAHSRILYLVINGQQYKGFNPHAPNAITNSIGWSTSADDDGFVPPSNYSNLDIICHRDGQPAKAHAPVKAGDKIQVQWNGWPQSHKGPVLSYLAPCANTTDGCASVDKSKLSWTKIDDSSPVLLDEKGGPPGRWATDVLIAQNHTWLLGLPSDLEPGPYVLRHELIALHYANVKDGAQNYPQCVNLWVEAPGSKAATVGNEKVVIAGQKEGLPATALYKSTDPGVVIDIWTALSTYVIPGPTVAPEAKPVPVTDQRSKSAITAEGTPVVVTRATATVPLPNSKTATATAFNA</sequence>
<dbReference type="Proteomes" id="UP001281003">
    <property type="component" value="Unassembled WGS sequence"/>
</dbReference>
<dbReference type="EC" id="1.14.99.56" evidence="15"/>
<evidence type="ECO:0000256" key="16">
    <source>
        <dbReference type="SAM" id="SignalP"/>
    </source>
</evidence>
<evidence type="ECO:0000256" key="11">
    <source>
        <dbReference type="ARBA" id="ARBA00023277"/>
    </source>
</evidence>
<evidence type="ECO:0000259" key="17">
    <source>
        <dbReference type="Pfam" id="PF03443"/>
    </source>
</evidence>
<evidence type="ECO:0000256" key="12">
    <source>
        <dbReference type="ARBA" id="ARBA00023326"/>
    </source>
</evidence>